<dbReference type="SUPFAM" id="SSF51735">
    <property type="entry name" value="NAD(P)-binding Rossmann-fold domains"/>
    <property type="match status" value="1"/>
</dbReference>
<dbReference type="OMA" id="WESRIDE"/>
<accession>A0A7M7KZB8</accession>
<dbReference type="Gene3D" id="3.40.50.720">
    <property type="entry name" value="NAD(P)-binding Rossmann-like Domain"/>
    <property type="match status" value="1"/>
</dbReference>
<dbReference type="RefSeq" id="XP_022672829.1">
    <property type="nucleotide sequence ID" value="XM_022817094.1"/>
</dbReference>
<dbReference type="GO" id="GO:0016491">
    <property type="term" value="F:oxidoreductase activity"/>
    <property type="evidence" value="ECO:0007669"/>
    <property type="project" value="UniProtKB-KW"/>
</dbReference>
<dbReference type="KEGG" id="vde:111255292"/>
<dbReference type="PANTHER" id="PTHR43157:SF31">
    <property type="entry name" value="PHOSPHATIDYLINOSITOL-GLYCAN BIOSYNTHESIS CLASS F PROTEIN"/>
    <property type="match status" value="1"/>
</dbReference>
<dbReference type="EnsemblMetazoa" id="XM_022817096">
    <property type="protein sequence ID" value="XP_022672831"/>
    <property type="gene ID" value="LOC111255292"/>
</dbReference>
<dbReference type="Proteomes" id="UP000594260">
    <property type="component" value="Unplaced"/>
</dbReference>
<dbReference type="Pfam" id="PF00106">
    <property type="entry name" value="adh_short"/>
    <property type="match status" value="1"/>
</dbReference>
<dbReference type="AlphaFoldDB" id="A0A7M7KZB8"/>
<dbReference type="PANTHER" id="PTHR43157">
    <property type="entry name" value="PHOSPHATIDYLINOSITOL-GLYCAN BIOSYNTHESIS CLASS F PROTEIN-RELATED"/>
    <property type="match status" value="1"/>
</dbReference>
<keyword evidence="1" id="KW-0560">Oxidoreductase</keyword>
<dbReference type="InterPro" id="IPR002347">
    <property type="entry name" value="SDR_fam"/>
</dbReference>
<dbReference type="RefSeq" id="XP_022672831.1">
    <property type="nucleotide sequence ID" value="XM_022817096.1"/>
</dbReference>
<dbReference type="EnsemblMetazoa" id="XM_022817095">
    <property type="protein sequence ID" value="XP_022672830"/>
    <property type="gene ID" value="LOC111255292"/>
</dbReference>
<dbReference type="RefSeq" id="XP_022672830.1">
    <property type="nucleotide sequence ID" value="XM_022817095.1"/>
</dbReference>
<reference evidence="2" key="1">
    <citation type="submission" date="2021-01" db="UniProtKB">
        <authorList>
            <consortium name="EnsemblMetazoa"/>
        </authorList>
    </citation>
    <scope>IDENTIFICATION</scope>
</reference>
<proteinExistence type="predicted"/>
<dbReference type="InParanoid" id="A0A7M7KZB8"/>
<dbReference type="GeneID" id="111255292"/>
<evidence type="ECO:0000256" key="1">
    <source>
        <dbReference type="ARBA" id="ARBA00023002"/>
    </source>
</evidence>
<organism evidence="2 3">
    <name type="scientific">Varroa destructor</name>
    <name type="common">Honeybee mite</name>
    <dbReference type="NCBI Taxonomy" id="109461"/>
    <lineage>
        <taxon>Eukaryota</taxon>
        <taxon>Metazoa</taxon>
        <taxon>Ecdysozoa</taxon>
        <taxon>Arthropoda</taxon>
        <taxon>Chelicerata</taxon>
        <taxon>Arachnida</taxon>
        <taxon>Acari</taxon>
        <taxon>Parasitiformes</taxon>
        <taxon>Mesostigmata</taxon>
        <taxon>Gamasina</taxon>
        <taxon>Dermanyssoidea</taxon>
        <taxon>Varroidae</taxon>
        <taxon>Varroa</taxon>
    </lineage>
</organism>
<name>A0A7M7KZB8_VARDE</name>
<protein>
    <submittedName>
        <fullName evidence="2">Uncharacterized protein</fullName>
    </submittedName>
</protein>
<dbReference type="OrthoDB" id="6411518at2759"/>
<evidence type="ECO:0000313" key="3">
    <source>
        <dbReference type="Proteomes" id="UP000594260"/>
    </source>
</evidence>
<dbReference type="EnsemblMetazoa" id="XM_022817094">
    <property type="protein sequence ID" value="XP_022672829"/>
    <property type="gene ID" value="LOC111255292"/>
</dbReference>
<evidence type="ECO:0000313" key="2">
    <source>
        <dbReference type="EnsemblMetazoa" id="XP_022672829"/>
    </source>
</evidence>
<dbReference type="InterPro" id="IPR036291">
    <property type="entry name" value="NAD(P)-bd_dom_sf"/>
</dbReference>
<dbReference type="PRINTS" id="PR00081">
    <property type="entry name" value="GDHRDH"/>
</dbReference>
<keyword evidence="3" id="KW-1185">Reference proteome</keyword>
<dbReference type="CDD" id="cd05327">
    <property type="entry name" value="retinol-DH_like_SDR_c_like"/>
    <property type="match status" value="1"/>
</dbReference>
<sequence>MFPLLIVFKGFALGLALYLLRWWRASQWAIFTKTADCSKKVFVVTGATSGIGRATAEELAARGGTIVMACRNLDQAKKVADYLMRTYKRSRILAIKLDLSDFDSIDAFCRTCKANLPRIEVLVLNAGVAFCPYQKTRQGLELQMGVNHFGHARLTIGLMSLLKRSPEPRVIQVSSSLYKKSNLPDRLAALPDEARVEDLCYQEDNYDKSRAYADSKLAGMLFMHQMSRRYPAIRWYSVSPGIVNSKLGRHRPAMFYMMCLPLYIPFALLAVRTPKQGCQTVLFAALDDKIDTQYGYYRDCRLENVSSLLMNSNLSERLFQATQEIFNHCDDIAE</sequence>